<proteinExistence type="predicted"/>
<comment type="caution">
    <text evidence="3">The sequence shown here is derived from an EMBL/GenBank/DDBJ whole genome shotgun (WGS) entry which is preliminary data.</text>
</comment>
<feature type="compositionally biased region" description="Low complexity" evidence="1">
    <location>
        <begin position="8"/>
        <end position="20"/>
    </location>
</feature>
<dbReference type="AlphaFoldDB" id="A0A8H4QG62"/>
<keyword evidence="2" id="KW-0472">Membrane</keyword>
<protein>
    <recommendedName>
        <fullName evidence="5">Transmembrane protein</fullName>
    </recommendedName>
</protein>
<name>A0A8H4QG62_9HELO</name>
<feature type="region of interest" description="Disordered" evidence="1">
    <location>
        <begin position="173"/>
        <end position="368"/>
    </location>
</feature>
<evidence type="ECO:0000313" key="3">
    <source>
        <dbReference type="EMBL" id="KAF4610373.1"/>
    </source>
</evidence>
<feature type="transmembrane region" description="Helical" evidence="2">
    <location>
        <begin position="118"/>
        <end position="141"/>
    </location>
</feature>
<sequence length="368" mass="40234">MAAAPVPSLSSSSTTVTTSTHYGATSTTTFFSTITALPGEKSLPIGYPWPAVTASPAFTTESVLVLTAVVGVVVGTDGKPLVTGTLVQTALPQQTAESSGGATLRCPARKCWTTGQQIGTVFGIVFAAIVIVAVIVGALCFKRTSRIMRDVREKPERDIEGGRRKERRRIATLLLGAKPQSLSPEIQHRRQRRRHRSRSGTTSSSSSSSESSSERSRRTNHPSMRTSAARAPSRFPNPTRRDRDRSAQTPAAPYPEVVRMPDARSSGRTASRTTAANSSRVRGYAVPAAAATISRSNLPPTRDISTRRPRRSRGPPPASMREPGDRRDDSRRRHHKRSTDDEIGRRTGRNRRMDRDSSEDNGYLRHRR</sequence>
<evidence type="ECO:0008006" key="5">
    <source>
        <dbReference type="Google" id="ProtNLM"/>
    </source>
</evidence>
<dbReference type="EMBL" id="JAAMPI010002653">
    <property type="protein sequence ID" value="KAF4610373.1"/>
    <property type="molecule type" value="Genomic_DNA"/>
</dbReference>
<keyword evidence="2" id="KW-0812">Transmembrane</keyword>
<keyword evidence="2" id="KW-1133">Transmembrane helix</keyword>
<feature type="compositionally biased region" description="Basic and acidic residues" evidence="1">
    <location>
        <begin position="338"/>
        <end position="358"/>
    </location>
</feature>
<reference evidence="3 4" key="1">
    <citation type="submission" date="2020-03" db="EMBL/GenBank/DDBJ databases">
        <title>Draft Genome Sequence of Cudoniella acicularis.</title>
        <authorList>
            <person name="Buettner E."/>
            <person name="Kellner H."/>
        </authorList>
    </citation>
    <scope>NUCLEOTIDE SEQUENCE [LARGE SCALE GENOMIC DNA]</scope>
    <source>
        <strain evidence="3 4">DSM 108380</strain>
    </source>
</reference>
<feature type="region of interest" description="Disordered" evidence="1">
    <location>
        <begin position="1"/>
        <end position="20"/>
    </location>
</feature>
<feature type="compositionally biased region" description="Basic residues" evidence="1">
    <location>
        <begin position="189"/>
        <end position="198"/>
    </location>
</feature>
<evidence type="ECO:0000256" key="1">
    <source>
        <dbReference type="SAM" id="MobiDB-lite"/>
    </source>
</evidence>
<feature type="compositionally biased region" description="Basic and acidic residues" evidence="1">
    <location>
        <begin position="322"/>
        <end position="331"/>
    </location>
</feature>
<gene>
    <name evidence="3" type="ORF">G7Y89_g15746</name>
</gene>
<evidence type="ECO:0000313" key="4">
    <source>
        <dbReference type="Proteomes" id="UP000566819"/>
    </source>
</evidence>
<keyword evidence="4" id="KW-1185">Reference proteome</keyword>
<organism evidence="3 4">
    <name type="scientific">Cudoniella acicularis</name>
    <dbReference type="NCBI Taxonomy" id="354080"/>
    <lineage>
        <taxon>Eukaryota</taxon>
        <taxon>Fungi</taxon>
        <taxon>Dikarya</taxon>
        <taxon>Ascomycota</taxon>
        <taxon>Pezizomycotina</taxon>
        <taxon>Leotiomycetes</taxon>
        <taxon>Helotiales</taxon>
        <taxon>Tricladiaceae</taxon>
        <taxon>Cudoniella</taxon>
    </lineage>
</organism>
<accession>A0A8H4QG62</accession>
<dbReference type="Proteomes" id="UP000566819">
    <property type="component" value="Unassembled WGS sequence"/>
</dbReference>
<feature type="compositionally biased region" description="Low complexity" evidence="1">
    <location>
        <begin position="199"/>
        <end position="211"/>
    </location>
</feature>
<evidence type="ECO:0000256" key="2">
    <source>
        <dbReference type="SAM" id="Phobius"/>
    </source>
</evidence>
<dbReference type="OrthoDB" id="3565156at2759"/>
<feature type="compositionally biased region" description="Polar residues" evidence="1">
    <location>
        <begin position="266"/>
        <end position="280"/>
    </location>
</feature>